<reference evidence="8" key="1">
    <citation type="submission" date="2018-03" db="EMBL/GenBank/DDBJ databases">
        <authorList>
            <person name="Sun L."/>
            <person name="Liu H."/>
            <person name="Chen W."/>
            <person name="Huang K."/>
            <person name="Liu W."/>
            <person name="Gao X."/>
        </authorList>
    </citation>
    <scope>NUCLEOTIDE SEQUENCE [LARGE SCALE GENOMIC DNA]</scope>
    <source>
        <strain evidence="8">SH9</strain>
    </source>
</reference>
<evidence type="ECO:0000313" key="8">
    <source>
        <dbReference type="Proteomes" id="UP000239772"/>
    </source>
</evidence>
<feature type="binding site" evidence="6">
    <location>
        <position position="72"/>
    </location>
    <ligand>
        <name>S-adenosyl-L-methionine</name>
        <dbReference type="ChEBI" id="CHEBI:59789"/>
    </ligand>
</feature>
<evidence type="ECO:0000256" key="2">
    <source>
        <dbReference type="ARBA" id="ARBA00022552"/>
    </source>
</evidence>
<sequence length="210" mass="23096">MTGVVREVLDRLRVSRETEEALQVYVDQLVIWQKVKNLVGPKTLDNVWSRHVEDSAQLLPLLGTAARLVDIGSGAGFPGLVLAILLREQQGALIHLVESNSRKCAFLRDVSRRLSLPVRVHNDRIEDVLPTLIGQVEGVTARALAPLSGLLDLTNELLTGPVVGVFPKGQDVERELTDASKYWTFQASVKASCTDSKARILLISDVRRAT</sequence>
<dbReference type="SUPFAM" id="SSF53335">
    <property type="entry name" value="S-adenosyl-L-methionine-dependent methyltransferases"/>
    <property type="match status" value="1"/>
</dbReference>
<dbReference type="AlphaFoldDB" id="A0A2T1HT14"/>
<name>A0A2T1HT14_9HYPH</name>
<comment type="catalytic activity">
    <reaction evidence="6">
        <text>guanosine(527) in 16S rRNA + S-adenosyl-L-methionine = N(7)-methylguanosine(527) in 16S rRNA + S-adenosyl-L-homocysteine</text>
        <dbReference type="Rhea" id="RHEA:42732"/>
        <dbReference type="Rhea" id="RHEA-COMP:10209"/>
        <dbReference type="Rhea" id="RHEA-COMP:10210"/>
        <dbReference type="ChEBI" id="CHEBI:57856"/>
        <dbReference type="ChEBI" id="CHEBI:59789"/>
        <dbReference type="ChEBI" id="CHEBI:74269"/>
        <dbReference type="ChEBI" id="CHEBI:74480"/>
        <dbReference type="EC" id="2.1.1.170"/>
    </reaction>
</comment>
<keyword evidence="2 6" id="KW-0698">rRNA processing</keyword>
<dbReference type="PIRSF" id="PIRSF003078">
    <property type="entry name" value="GidB"/>
    <property type="match status" value="1"/>
</dbReference>
<evidence type="ECO:0000256" key="3">
    <source>
        <dbReference type="ARBA" id="ARBA00022603"/>
    </source>
</evidence>
<dbReference type="NCBIfam" id="TIGR00138">
    <property type="entry name" value="rsmG_gidB"/>
    <property type="match status" value="1"/>
</dbReference>
<evidence type="ECO:0000256" key="6">
    <source>
        <dbReference type="HAMAP-Rule" id="MF_00074"/>
    </source>
</evidence>
<evidence type="ECO:0000256" key="1">
    <source>
        <dbReference type="ARBA" id="ARBA00022490"/>
    </source>
</evidence>
<feature type="binding site" evidence="6">
    <location>
        <position position="142"/>
    </location>
    <ligand>
        <name>S-adenosyl-L-methionine</name>
        <dbReference type="ChEBI" id="CHEBI:59789"/>
    </ligand>
</feature>
<keyword evidence="3 6" id="KW-0489">Methyltransferase</keyword>
<dbReference type="Gene3D" id="3.40.50.150">
    <property type="entry name" value="Vaccinia Virus protein VP39"/>
    <property type="match status" value="1"/>
</dbReference>
<dbReference type="PANTHER" id="PTHR31760:SF0">
    <property type="entry name" value="S-ADENOSYL-L-METHIONINE-DEPENDENT METHYLTRANSFERASES SUPERFAMILY PROTEIN"/>
    <property type="match status" value="1"/>
</dbReference>
<dbReference type="InterPro" id="IPR003682">
    <property type="entry name" value="rRNA_ssu_MeTfrase_G"/>
</dbReference>
<protein>
    <recommendedName>
        <fullName evidence="6">Ribosomal RNA small subunit methyltransferase G</fullName>
        <ecNumber evidence="6">2.1.1.170</ecNumber>
    </recommendedName>
    <alternativeName>
        <fullName evidence="6">16S rRNA 7-methylguanosine methyltransferase</fullName>
        <shortName evidence="6">16S rRNA m7G methyltransferase</shortName>
    </alternativeName>
</protein>
<proteinExistence type="inferred from homology"/>
<dbReference type="Pfam" id="PF02527">
    <property type="entry name" value="GidB"/>
    <property type="match status" value="1"/>
</dbReference>
<dbReference type="Proteomes" id="UP000239772">
    <property type="component" value="Unassembled WGS sequence"/>
</dbReference>
<dbReference type="OrthoDB" id="9808773at2"/>
<comment type="similarity">
    <text evidence="6">Belongs to the methyltransferase superfamily. RNA methyltransferase RsmG family.</text>
</comment>
<comment type="caution">
    <text evidence="7">The sequence shown here is derived from an EMBL/GenBank/DDBJ whole genome shotgun (WGS) entry which is preliminary data.</text>
</comment>
<gene>
    <name evidence="6 7" type="primary">rsmG</name>
    <name evidence="7" type="ORF">SLNSH_11920</name>
</gene>
<dbReference type="GO" id="GO:0070043">
    <property type="term" value="F:rRNA (guanine-N7-)-methyltransferase activity"/>
    <property type="evidence" value="ECO:0007669"/>
    <property type="project" value="UniProtKB-UniRule"/>
</dbReference>
<comment type="function">
    <text evidence="6">Specifically methylates the N7 position of guanine in position 527 of 16S rRNA.</text>
</comment>
<evidence type="ECO:0000256" key="5">
    <source>
        <dbReference type="ARBA" id="ARBA00022691"/>
    </source>
</evidence>
<dbReference type="EC" id="2.1.1.170" evidence="6"/>
<accession>A0A2T1HT14</accession>
<dbReference type="InterPro" id="IPR029063">
    <property type="entry name" value="SAM-dependent_MTases_sf"/>
</dbReference>
<dbReference type="HAMAP" id="MF_00074">
    <property type="entry name" value="16SrRNA_methyltr_G"/>
    <property type="match status" value="1"/>
</dbReference>
<comment type="subcellular location">
    <subcellularLocation>
        <location evidence="6">Cytoplasm</location>
    </subcellularLocation>
</comment>
<keyword evidence="1 6" id="KW-0963">Cytoplasm</keyword>
<feature type="binding site" evidence="6">
    <location>
        <position position="77"/>
    </location>
    <ligand>
        <name>S-adenosyl-L-methionine</name>
        <dbReference type="ChEBI" id="CHEBI:59789"/>
    </ligand>
</feature>
<keyword evidence="4 6" id="KW-0808">Transferase</keyword>
<dbReference type="RefSeq" id="WP_106337216.1">
    <property type="nucleotide sequence ID" value="NZ_PVZS01000011.1"/>
</dbReference>
<organism evidence="7 8">
    <name type="scientific">Alsobacter soli</name>
    <dbReference type="NCBI Taxonomy" id="2109933"/>
    <lineage>
        <taxon>Bacteria</taxon>
        <taxon>Pseudomonadati</taxon>
        <taxon>Pseudomonadota</taxon>
        <taxon>Alphaproteobacteria</taxon>
        <taxon>Hyphomicrobiales</taxon>
        <taxon>Alsobacteraceae</taxon>
        <taxon>Alsobacter</taxon>
    </lineage>
</organism>
<dbReference type="EMBL" id="PVZS01000011">
    <property type="protein sequence ID" value="PSC04790.1"/>
    <property type="molecule type" value="Genomic_DNA"/>
</dbReference>
<dbReference type="GO" id="GO:0005829">
    <property type="term" value="C:cytosol"/>
    <property type="evidence" value="ECO:0007669"/>
    <property type="project" value="TreeGrafter"/>
</dbReference>
<evidence type="ECO:0000313" key="7">
    <source>
        <dbReference type="EMBL" id="PSC04790.1"/>
    </source>
</evidence>
<keyword evidence="5 6" id="KW-0949">S-adenosyl-L-methionine</keyword>
<dbReference type="PANTHER" id="PTHR31760">
    <property type="entry name" value="S-ADENOSYL-L-METHIONINE-DEPENDENT METHYLTRANSFERASES SUPERFAMILY PROTEIN"/>
    <property type="match status" value="1"/>
</dbReference>
<keyword evidence="8" id="KW-1185">Reference proteome</keyword>
<feature type="binding site" evidence="6">
    <location>
        <begin position="125"/>
        <end position="126"/>
    </location>
    <ligand>
        <name>S-adenosyl-L-methionine</name>
        <dbReference type="ChEBI" id="CHEBI:59789"/>
    </ligand>
</feature>
<evidence type="ECO:0000256" key="4">
    <source>
        <dbReference type="ARBA" id="ARBA00022679"/>
    </source>
</evidence>
<comment type="caution">
    <text evidence="6">Lacks conserved residue(s) required for the propagation of feature annotation.</text>
</comment>